<dbReference type="PANTHER" id="PTHR33365">
    <property type="entry name" value="YALI0B05434P"/>
    <property type="match status" value="1"/>
</dbReference>
<dbReference type="STRING" id="2512241.A0A553I5R7"/>
<keyword evidence="5" id="KW-1185">Reference proteome</keyword>
<evidence type="ECO:0000313" key="4">
    <source>
        <dbReference type="EMBL" id="TRX95548.1"/>
    </source>
</evidence>
<evidence type="ECO:0000256" key="1">
    <source>
        <dbReference type="ARBA" id="ARBA00035112"/>
    </source>
</evidence>
<evidence type="ECO:0000256" key="3">
    <source>
        <dbReference type="SAM" id="Phobius"/>
    </source>
</evidence>
<reference evidence="5" key="1">
    <citation type="submission" date="2019-06" db="EMBL/GenBank/DDBJ databases">
        <title>Draft genome sequence of the griseofulvin-producing fungus Xylaria cubensis strain G536.</title>
        <authorList>
            <person name="Mead M.E."/>
            <person name="Raja H.A."/>
            <person name="Steenwyk J.L."/>
            <person name="Knowles S.L."/>
            <person name="Oberlies N.H."/>
            <person name="Rokas A."/>
        </authorList>
    </citation>
    <scope>NUCLEOTIDE SEQUENCE [LARGE SCALE GENOMIC DNA]</scope>
    <source>
        <strain evidence="5">G536</strain>
    </source>
</reference>
<gene>
    <name evidence="4" type="ORF">FHL15_003506</name>
</gene>
<keyword evidence="3" id="KW-1133">Transmembrane helix</keyword>
<dbReference type="OrthoDB" id="3687641at2759"/>
<comment type="similarity">
    <text evidence="1">Belongs to the ustYa family.</text>
</comment>
<evidence type="ECO:0000256" key="2">
    <source>
        <dbReference type="SAM" id="MobiDB-lite"/>
    </source>
</evidence>
<dbReference type="Pfam" id="PF11807">
    <property type="entry name" value="UstYa"/>
    <property type="match status" value="1"/>
</dbReference>
<feature type="transmembrane region" description="Helical" evidence="3">
    <location>
        <begin position="35"/>
        <end position="54"/>
    </location>
</feature>
<dbReference type="PANTHER" id="PTHR33365:SF7">
    <property type="entry name" value="TAT PATHWAY SIGNAL SEQUENCE"/>
    <property type="match status" value="1"/>
</dbReference>
<dbReference type="Proteomes" id="UP000319160">
    <property type="component" value="Unassembled WGS sequence"/>
</dbReference>
<keyword evidence="3" id="KW-0472">Membrane</keyword>
<sequence length="217" mass="24667">MTKDEESAFLFQDCDTNEPTPPVSRHGKTKFFTPLRVYLVILHVVLVFVLGVLLSTRRSLHGLRPNGQPPAYEAIKYKVKSEHGLDPHSYSNYSGPPTYEQDRAWDYLIRPVFFKASREELERAGESVESSIELVGGGYAATLGVHHELHCLRQPRLYLYKDRYFPTLTEAQANYLGSSFSEASNEILLEVGMRKLEGDLRLELIQDDFIGSRSLLS</sequence>
<protein>
    <submittedName>
        <fullName evidence="4">Uncharacterized protein</fullName>
    </submittedName>
</protein>
<evidence type="ECO:0000313" key="5">
    <source>
        <dbReference type="Proteomes" id="UP000319160"/>
    </source>
</evidence>
<keyword evidence="3" id="KW-0812">Transmembrane</keyword>
<dbReference type="EMBL" id="VFLP01000015">
    <property type="protein sequence ID" value="TRX95548.1"/>
    <property type="molecule type" value="Genomic_DNA"/>
</dbReference>
<comment type="caution">
    <text evidence="4">The sequence shown here is derived from an EMBL/GenBank/DDBJ whole genome shotgun (WGS) entry which is preliminary data.</text>
</comment>
<dbReference type="AlphaFoldDB" id="A0A553I5R7"/>
<accession>A0A553I5R7</accession>
<name>A0A553I5R7_9PEZI</name>
<feature type="region of interest" description="Disordered" evidence="2">
    <location>
        <begin position="1"/>
        <end position="25"/>
    </location>
</feature>
<dbReference type="GO" id="GO:0043386">
    <property type="term" value="P:mycotoxin biosynthetic process"/>
    <property type="evidence" value="ECO:0007669"/>
    <property type="project" value="InterPro"/>
</dbReference>
<proteinExistence type="inferred from homology"/>
<dbReference type="InterPro" id="IPR021765">
    <property type="entry name" value="UstYa-like"/>
</dbReference>
<organism evidence="4 5">
    <name type="scientific">Xylaria flabelliformis</name>
    <dbReference type="NCBI Taxonomy" id="2512241"/>
    <lineage>
        <taxon>Eukaryota</taxon>
        <taxon>Fungi</taxon>
        <taxon>Dikarya</taxon>
        <taxon>Ascomycota</taxon>
        <taxon>Pezizomycotina</taxon>
        <taxon>Sordariomycetes</taxon>
        <taxon>Xylariomycetidae</taxon>
        <taxon>Xylariales</taxon>
        <taxon>Xylariaceae</taxon>
        <taxon>Xylaria</taxon>
    </lineage>
</organism>